<evidence type="ECO:0000256" key="1">
    <source>
        <dbReference type="SAM" id="MobiDB-lite"/>
    </source>
</evidence>
<dbReference type="InterPro" id="IPR024516">
    <property type="entry name" value="Mce_C"/>
</dbReference>
<dbReference type="PANTHER" id="PTHR33371">
    <property type="entry name" value="INTERMEMBRANE PHOSPHOLIPID TRANSPORT SYSTEM BINDING PROTEIN MLAD-RELATED"/>
    <property type="match status" value="1"/>
</dbReference>
<evidence type="ECO:0000313" key="4">
    <source>
        <dbReference type="EMBL" id="MFC6866603.1"/>
    </source>
</evidence>
<dbReference type="Pfam" id="PF02470">
    <property type="entry name" value="MlaD"/>
    <property type="match status" value="1"/>
</dbReference>
<dbReference type="EMBL" id="JBHSXX010000001">
    <property type="protein sequence ID" value="MFC6866603.1"/>
    <property type="molecule type" value="Genomic_DNA"/>
</dbReference>
<name>A0ABW2BVP0_9PSEU</name>
<dbReference type="InterPro" id="IPR003399">
    <property type="entry name" value="Mce/MlaD"/>
</dbReference>
<feature type="region of interest" description="Disordered" evidence="1">
    <location>
        <begin position="333"/>
        <end position="413"/>
    </location>
</feature>
<accession>A0ABW2BVP0</accession>
<dbReference type="RefSeq" id="WP_345395854.1">
    <property type="nucleotide sequence ID" value="NZ_BAABLA010000024.1"/>
</dbReference>
<feature type="domain" description="Mce/MlaD" evidence="2">
    <location>
        <begin position="47"/>
        <end position="122"/>
    </location>
</feature>
<evidence type="ECO:0000259" key="2">
    <source>
        <dbReference type="Pfam" id="PF02470"/>
    </source>
</evidence>
<sequence length="455" mass="48372">MTRSPRRAAVLRRLRYQALGLVFVLLAASFIAGTIGVYTKAFTDVATVTLRTEFAGNQMREGADVKIRGMLVGEVRSISSTGDGANLELALNPELIDVIPADVTARLLPKTLFGERYVALRAPERPSSVSLAAGDVISQDRSENAIELERVLDGLMPLLRAVEPQKLSSSLGAIATALDGRGEKLGQTLTRVSDLLGDLNPSLPDLKADIASFADVARTYSDALPDALDAVSHLTTTTRTLAAKRDGLRTLYSSVTGASDDLGGFLAANKANLIRLTTTVQPTLDVLARYAPQYPCMMRQFAIQKDNAEVAFGKGTEHPHVSRVKIEITSSRGAYKPGVDEPRYNDDRGPRCYTPVEQPGHWPQYPPDGPIKDGSSKPPPGSAPGSGKADDYEDYQRSGGGGSATLGAPVAGSPAESELLSLLLAAEHGVEPSTVPGWGGLLVGPLYRGTEVELR</sequence>
<keyword evidence="5" id="KW-1185">Reference proteome</keyword>
<dbReference type="NCBIfam" id="TIGR00996">
    <property type="entry name" value="Mtu_fam_mce"/>
    <property type="match status" value="1"/>
</dbReference>
<evidence type="ECO:0000259" key="3">
    <source>
        <dbReference type="Pfam" id="PF11887"/>
    </source>
</evidence>
<comment type="caution">
    <text evidence="4">The sequence shown here is derived from an EMBL/GenBank/DDBJ whole genome shotgun (WGS) entry which is preliminary data.</text>
</comment>
<proteinExistence type="predicted"/>
<protein>
    <submittedName>
        <fullName evidence="4">MCE family protein</fullName>
    </submittedName>
</protein>
<evidence type="ECO:0000313" key="5">
    <source>
        <dbReference type="Proteomes" id="UP001596337"/>
    </source>
</evidence>
<dbReference type="Proteomes" id="UP001596337">
    <property type="component" value="Unassembled WGS sequence"/>
</dbReference>
<organism evidence="4 5">
    <name type="scientific">Haloechinothrix salitolerans</name>
    <dbReference type="NCBI Taxonomy" id="926830"/>
    <lineage>
        <taxon>Bacteria</taxon>
        <taxon>Bacillati</taxon>
        <taxon>Actinomycetota</taxon>
        <taxon>Actinomycetes</taxon>
        <taxon>Pseudonocardiales</taxon>
        <taxon>Pseudonocardiaceae</taxon>
        <taxon>Haloechinothrix</taxon>
    </lineage>
</organism>
<gene>
    <name evidence="4" type="ORF">ACFQGD_05540</name>
</gene>
<dbReference type="PANTHER" id="PTHR33371:SF19">
    <property type="entry name" value="MCE-FAMILY PROTEIN MCE4A"/>
    <property type="match status" value="1"/>
</dbReference>
<dbReference type="InterPro" id="IPR005693">
    <property type="entry name" value="Mce"/>
</dbReference>
<dbReference type="InterPro" id="IPR052336">
    <property type="entry name" value="MlaD_Phospholipid_Transporter"/>
</dbReference>
<reference evidence="5" key="1">
    <citation type="journal article" date="2019" name="Int. J. Syst. Evol. Microbiol.">
        <title>The Global Catalogue of Microorganisms (GCM) 10K type strain sequencing project: providing services to taxonomists for standard genome sequencing and annotation.</title>
        <authorList>
            <consortium name="The Broad Institute Genomics Platform"/>
            <consortium name="The Broad Institute Genome Sequencing Center for Infectious Disease"/>
            <person name="Wu L."/>
            <person name="Ma J."/>
        </authorList>
    </citation>
    <scope>NUCLEOTIDE SEQUENCE [LARGE SCALE GENOMIC DNA]</scope>
    <source>
        <strain evidence="5">KCTC 32255</strain>
    </source>
</reference>
<dbReference type="Pfam" id="PF11887">
    <property type="entry name" value="Mce4_CUP1"/>
    <property type="match status" value="1"/>
</dbReference>
<feature type="compositionally biased region" description="Basic and acidic residues" evidence="1">
    <location>
        <begin position="338"/>
        <end position="350"/>
    </location>
</feature>
<feature type="domain" description="Mammalian cell entry C-terminal" evidence="3">
    <location>
        <begin position="129"/>
        <end position="350"/>
    </location>
</feature>